<dbReference type="HOGENOM" id="CLU_283841_0_0_1"/>
<evidence type="ECO:0000313" key="3">
    <source>
        <dbReference type="EMBL" id="KIW68153.1"/>
    </source>
</evidence>
<gene>
    <name evidence="3" type="ORF">PV04_04119</name>
</gene>
<feature type="compositionally biased region" description="Polar residues" evidence="1">
    <location>
        <begin position="942"/>
        <end position="951"/>
    </location>
</feature>
<feature type="compositionally biased region" description="Basic and acidic residues" evidence="1">
    <location>
        <begin position="524"/>
        <end position="535"/>
    </location>
</feature>
<feature type="domain" description="C2H2-type" evidence="2">
    <location>
        <begin position="191"/>
        <end position="211"/>
    </location>
</feature>
<dbReference type="InterPro" id="IPR013087">
    <property type="entry name" value="Znf_C2H2_type"/>
</dbReference>
<name>A0A0D2FJ93_9EURO</name>
<dbReference type="PANTHER" id="PTHR38166">
    <property type="entry name" value="C2H2-TYPE DOMAIN-CONTAINING PROTEIN-RELATED"/>
    <property type="match status" value="1"/>
</dbReference>
<reference evidence="3 4" key="1">
    <citation type="submission" date="2015-01" db="EMBL/GenBank/DDBJ databases">
        <title>The Genome Sequence of Capronia semiimmersa CBS27337.</title>
        <authorList>
            <consortium name="The Broad Institute Genomics Platform"/>
            <person name="Cuomo C."/>
            <person name="de Hoog S."/>
            <person name="Gorbushina A."/>
            <person name="Stielow B."/>
            <person name="Teixiera M."/>
            <person name="Abouelleil A."/>
            <person name="Chapman S.B."/>
            <person name="Priest M."/>
            <person name="Young S.K."/>
            <person name="Wortman J."/>
            <person name="Nusbaum C."/>
            <person name="Birren B."/>
        </authorList>
    </citation>
    <scope>NUCLEOTIDE SEQUENCE [LARGE SCALE GENOMIC DNA]</scope>
    <source>
        <strain evidence="3 4">CBS 27337</strain>
    </source>
</reference>
<evidence type="ECO:0000313" key="4">
    <source>
        <dbReference type="Proteomes" id="UP000054266"/>
    </source>
</evidence>
<dbReference type="SMART" id="SM00355">
    <property type="entry name" value="ZnF_C2H2"/>
    <property type="match status" value="5"/>
</dbReference>
<evidence type="ECO:0000259" key="2">
    <source>
        <dbReference type="SMART" id="SM00355"/>
    </source>
</evidence>
<feature type="region of interest" description="Disordered" evidence="1">
    <location>
        <begin position="928"/>
        <end position="969"/>
    </location>
</feature>
<feature type="domain" description="C2H2-type" evidence="2">
    <location>
        <begin position="99"/>
        <end position="126"/>
    </location>
</feature>
<dbReference type="EMBL" id="KN846958">
    <property type="protein sequence ID" value="KIW68153.1"/>
    <property type="molecule type" value="Genomic_DNA"/>
</dbReference>
<organism evidence="3 4">
    <name type="scientific">Phialophora macrospora</name>
    <dbReference type="NCBI Taxonomy" id="1851006"/>
    <lineage>
        <taxon>Eukaryota</taxon>
        <taxon>Fungi</taxon>
        <taxon>Dikarya</taxon>
        <taxon>Ascomycota</taxon>
        <taxon>Pezizomycotina</taxon>
        <taxon>Eurotiomycetes</taxon>
        <taxon>Chaetothyriomycetidae</taxon>
        <taxon>Chaetothyriales</taxon>
        <taxon>Herpotrichiellaceae</taxon>
        <taxon>Phialophora</taxon>
    </lineage>
</organism>
<dbReference type="PANTHER" id="PTHR38166:SF1">
    <property type="entry name" value="C2H2-TYPE DOMAIN-CONTAINING PROTEIN"/>
    <property type="match status" value="1"/>
</dbReference>
<protein>
    <recommendedName>
        <fullName evidence="2">C2H2-type domain-containing protein</fullName>
    </recommendedName>
</protein>
<feature type="region of interest" description="Disordered" evidence="1">
    <location>
        <begin position="463"/>
        <end position="535"/>
    </location>
</feature>
<dbReference type="Proteomes" id="UP000054266">
    <property type="component" value="Unassembled WGS sequence"/>
</dbReference>
<feature type="compositionally biased region" description="Low complexity" evidence="1">
    <location>
        <begin position="675"/>
        <end position="690"/>
    </location>
</feature>
<dbReference type="STRING" id="5601.A0A0D2FJ93"/>
<feature type="domain" description="C2H2-type" evidence="2">
    <location>
        <begin position="131"/>
        <end position="161"/>
    </location>
</feature>
<feature type="domain" description="C2H2-type" evidence="2">
    <location>
        <begin position="72"/>
        <end position="93"/>
    </location>
</feature>
<keyword evidence="4" id="KW-1185">Reference proteome</keyword>
<feature type="compositionally biased region" description="Basic and acidic residues" evidence="1">
    <location>
        <begin position="930"/>
        <end position="941"/>
    </location>
</feature>
<proteinExistence type="predicted"/>
<evidence type="ECO:0000256" key="1">
    <source>
        <dbReference type="SAM" id="MobiDB-lite"/>
    </source>
</evidence>
<feature type="region of interest" description="Disordered" evidence="1">
    <location>
        <begin position="668"/>
        <end position="733"/>
    </location>
</feature>
<feature type="compositionally biased region" description="Polar residues" evidence="1">
    <location>
        <begin position="959"/>
        <end position="969"/>
    </location>
</feature>
<feature type="domain" description="C2H2-type" evidence="2">
    <location>
        <begin position="790"/>
        <end position="810"/>
    </location>
</feature>
<dbReference type="AlphaFoldDB" id="A0A0D2FJ93"/>
<accession>A0A0D2FJ93</accession>
<sequence length="1096" mass="122840">MDNSETFGHDYRHLPEETAPLRQFFESFSSSSHRESSPSSFSWLTSSATLDQSASSQSQVMSSRNLGLEQAMRCPHPDCGKVFKDMKAHMLTHQSERPEKCPVLTCEYHQKGFARKYDSNRHTLTHFRGELVCGFCPGSGTTAQKTFNRADVFKRHLTSVHRVEQTPPNSRRRSPANIGRKLSSYCSDATGMCSICRVSFTNAQAFYMHLDACVLRAVQEKQCNNHRTQGAGEHAIELADCVRDDAHKKVLDTHRVGAAALLISPTNRPQKKGLTWSKGGVPLVGKERRRKKRFPDSWGLSVEKMKMKKRVLRHYDGERRLYKDNVPAQQDVEVRVKLVTEDNIFTELDLEILGPTEDIQITDTREYGLPISLWEEDPLHKPFDSNSDPRWVAEHCPSTMSPAAARIDSSLKQTYSLGPLLLPDTSKSMEVRRDIWAKCTMNTIDTPAAPAPHDRERKEIVRQRGLLQTHEPALDSRIPEVQMDDDCNKSRPLNPHSASTTQDTKDVHEPQQARLAPSPEDGLFEDREVFPKRSLEDVEPTVAKNMEHDAGEQKNSGPLAAGDVHALASNLQHLGSESCLSRAFESISTVRGGALTPSATESDVCRQSRLEADEAFESEGELSFMATPGPGDVQLECEIPSVSQRWAIQSTVAEQIACSYTTLLLRTRGSRGHNTGSPGSSSMESSSTPGAKSSQTIPSSPISVKKRPHTNDEKDDDNDNPPPKRPSLRREYGAADDGKLLACPYSKFDPARYSELNTTELQYRGCSSCFLTTIPRLKQHLYRVHSRPLHYCSCCFRSFDTAVSLDKHARARSCTVSPSPFEEKMTTDQMSEIKRRTPREERTKSWFTIFRILFPQSDLPRSPFIGDYSEECIQHFLGYFEREAPRVLAATINSELNNSVLHLGLEQRRMLDDILETSLSRVVVAMTQAARERQSPSRDQRSQNASITRTPQLLPGNLSGDTTMDENSLSADTPLQARQLDVQLTLSQSDSSYGAPETQSWLMVNPATEEHFDGQPPNASMQFSRIDDLLGKLPDPSVLMECDTTVIDHNLAGEEWQRLLHSAPPLELWQDGDFSLENNDPGIILPGYQPAVTWFD</sequence>
<feature type="compositionally biased region" description="Polar residues" evidence="1">
    <location>
        <begin position="691"/>
        <end position="702"/>
    </location>
</feature>
<dbReference type="Gene3D" id="3.30.160.60">
    <property type="entry name" value="Classic Zinc Finger"/>
    <property type="match status" value="1"/>
</dbReference>